<evidence type="ECO:0000256" key="9">
    <source>
        <dbReference type="SAM" id="Phobius"/>
    </source>
</evidence>
<dbReference type="InterPro" id="IPR007387">
    <property type="entry name" value="TRAP_DctQ"/>
</dbReference>
<reference evidence="11 12" key="1">
    <citation type="submission" date="2024-04" db="EMBL/GenBank/DDBJ databases">
        <title>Novel genus in family Flammeovirgaceae.</title>
        <authorList>
            <person name="Nguyen T.H."/>
            <person name="Vuong T.Q."/>
            <person name="Le H."/>
            <person name="Kim S.-G."/>
        </authorList>
    </citation>
    <scope>NUCLEOTIDE SEQUENCE [LARGE SCALE GENOMIC DNA]</scope>
    <source>
        <strain evidence="11 12">JCM 23209</strain>
    </source>
</reference>
<dbReference type="Pfam" id="PF04290">
    <property type="entry name" value="DctQ"/>
    <property type="match status" value="1"/>
</dbReference>
<evidence type="ECO:0000256" key="7">
    <source>
        <dbReference type="ARBA" id="ARBA00023136"/>
    </source>
</evidence>
<dbReference type="AlphaFoldDB" id="A0AAW9SAK3"/>
<keyword evidence="6 9" id="KW-1133">Transmembrane helix</keyword>
<keyword evidence="7 9" id="KW-0472">Membrane</keyword>
<sequence length="172" mass="19673">MKTVLHSYSKGVDHINEWLGKMAGWLTTFLMILIVYDVINRYLFNYSNPATFELEWHLFAIIFLMGAGYTLKHDRHVRVDVFYANFSEKQKAWVNLTGTVLFLIPFCLIVIKGGIPYVEVSYNMNEKSTDPGGLPFRYAIKSVIIIGFFFLLLQGTSSMAKSILTLLGEKKT</sequence>
<evidence type="ECO:0000256" key="2">
    <source>
        <dbReference type="ARBA" id="ARBA00022448"/>
    </source>
</evidence>
<dbReference type="EMBL" id="JBDKWZ010000009">
    <property type="protein sequence ID" value="MEN7549525.1"/>
    <property type="molecule type" value="Genomic_DNA"/>
</dbReference>
<keyword evidence="3" id="KW-1003">Cell membrane</keyword>
<feature type="transmembrane region" description="Helical" evidence="9">
    <location>
        <begin position="56"/>
        <end position="71"/>
    </location>
</feature>
<proteinExistence type="inferred from homology"/>
<comment type="similarity">
    <text evidence="8">Belongs to the TRAP transporter small permease family.</text>
</comment>
<feature type="domain" description="Tripartite ATP-independent periplasmic transporters DctQ component" evidence="10">
    <location>
        <begin position="30"/>
        <end position="161"/>
    </location>
</feature>
<feature type="transmembrane region" description="Helical" evidence="9">
    <location>
        <begin position="23"/>
        <end position="44"/>
    </location>
</feature>
<evidence type="ECO:0000256" key="6">
    <source>
        <dbReference type="ARBA" id="ARBA00022989"/>
    </source>
</evidence>
<evidence type="ECO:0000313" key="12">
    <source>
        <dbReference type="Proteomes" id="UP001403385"/>
    </source>
</evidence>
<evidence type="ECO:0000256" key="3">
    <source>
        <dbReference type="ARBA" id="ARBA00022475"/>
    </source>
</evidence>
<dbReference type="PANTHER" id="PTHR35011:SF4">
    <property type="entry name" value="SLL1102 PROTEIN"/>
    <property type="match status" value="1"/>
</dbReference>
<keyword evidence="4" id="KW-0997">Cell inner membrane</keyword>
<keyword evidence="5 9" id="KW-0812">Transmembrane</keyword>
<dbReference type="Proteomes" id="UP001403385">
    <property type="component" value="Unassembled WGS sequence"/>
</dbReference>
<dbReference type="InterPro" id="IPR055348">
    <property type="entry name" value="DctQ"/>
</dbReference>
<comment type="caution">
    <text evidence="11">The sequence shown here is derived from an EMBL/GenBank/DDBJ whole genome shotgun (WGS) entry which is preliminary data.</text>
</comment>
<evidence type="ECO:0000256" key="1">
    <source>
        <dbReference type="ARBA" id="ARBA00004429"/>
    </source>
</evidence>
<feature type="transmembrane region" description="Helical" evidence="9">
    <location>
        <begin position="135"/>
        <end position="153"/>
    </location>
</feature>
<keyword evidence="2" id="KW-0813">Transport</keyword>
<evidence type="ECO:0000256" key="5">
    <source>
        <dbReference type="ARBA" id="ARBA00022692"/>
    </source>
</evidence>
<evidence type="ECO:0000313" key="11">
    <source>
        <dbReference type="EMBL" id="MEN7549525.1"/>
    </source>
</evidence>
<protein>
    <submittedName>
        <fullName evidence="11">TRAP transporter small permease subunit</fullName>
    </submittedName>
</protein>
<gene>
    <name evidence="11" type="ORF">AAG747_16500</name>
</gene>
<keyword evidence="12" id="KW-1185">Reference proteome</keyword>
<evidence type="ECO:0000256" key="4">
    <source>
        <dbReference type="ARBA" id="ARBA00022519"/>
    </source>
</evidence>
<evidence type="ECO:0000256" key="8">
    <source>
        <dbReference type="ARBA" id="ARBA00038436"/>
    </source>
</evidence>
<evidence type="ECO:0000259" key="10">
    <source>
        <dbReference type="Pfam" id="PF04290"/>
    </source>
</evidence>
<dbReference type="PANTHER" id="PTHR35011">
    <property type="entry name" value="2,3-DIKETO-L-GULONATE TRAP TRANSPORTER SMALL PERMEASE PROTEIN YIAM"/>
    <property type="match status" value="1"/>
</dbReference>
<accession>A0AAW9SAK3</accession>
<name>A0AAW9SAK3_9BACT</name>
<feature type="transmembrane region" description="Helical" evidence="9">
    <location>
        <begin position="92"/>
        <end position="115"/>
    </location>
</feature>
<dbReference type="RefSeq" id="WP_346822304.1">
    <property type="nucleotide sequence ID" value="NZ_JBDKWZ010000009.1"/>
</dbReference>
<comment type="subcellular location">
    <subcellularLocation>
        <location evidence="1">Cell inner membrane</location>
        <topology evidence="1">Multi-pass membrane protein</topology>
    </subcellularLocation>
</comment>
<dbReference type="GO" id="GO:0005886">
    <property type="term" value="C:plasma membrane"/>
    <property type="evidence" value="ECO:0007669"/>
    <property type="project" value="UniProtKB-SubCell"/>
</dbReference>
<organism evidence="11 12">
    <name type="scientific">Rapidithrix thailandica</name>
    <dbReference type="NCBI Taxonomy" id="413964"/>
    <lineage>
        <taxon>Bacteria</taxon>
        <taxon>Pseudomonadati</taxon>
        <taxon>Bacteroidota</taxon>
        <taxon>Cytophagia</taxon>
        <taxon>Cytophagales</taxon>
        <taxon>Flammeovirgaceae</taxon>
        <taxon>Rapidithrix</taxon>
    </lineage>
</organism>